<name>A0A9E2NXN5_9FUSO</name>
<feature type="active site" evidence="6">
    <location>
        <position position="138"/>
    </location>
</feature>
<comment type="function">
    <text evidence="6">Catalyzes the phosphorylation of the position 2 hydroxy group of 4-diphosphocytidyl-2C-methyl-D-erythritol.</text>
</comment>
<evidence type="ECO:0000256" key="1">
    <source>
        <dbReference type="ARBA" id="ARBA00017473"/>
    </source>
</evidence>
<sequence>MKFSLKSNAKINIGLNVTGVLSNGYHLLDMVMVPISLTDRLDGEIFDEEGELEITTNKPSIPTGKENILWKIYSKFYEMSGLPRKRIKLHLEKVIPHEAGLGGGSSNGAFFLKELNSYHNNFFSLEELIEIGKSIGADIPFFIVNKPSRVKGIGEEIEVIENNLDRDIILIKPNFGVSTAKAYKNMYMLNNKVDADIDKIVCGLRDNDITLVEESIENHLEQGLLLEDSNIIEFRKRLSNIPNMKFFMSGSGSAYYTFVENGEREVKAVKEQLQHCEVHLCRGL</sequence>
<evidence type="ECO:0000313" key="8">
    <source>
        <dbReference type="EMBL" id="MBU3842968.1"/>
    </source>
</evidence>
<dbReference type="GO" id="GO:0016114">
    <property type="term" value="P:terpenoid biosynthetic process"/>
    <property type="evidence" value="ECO:0007669"/>
    <property type="project" value="UniProtKB-UniRule"/>
</dbReference>
<feature type="domain" description="GHMP kinase N-terminal" evidence="7">
    <location>
        <begin position="67"/>
        <end position="144"/>
    </location>
</feature>
<dbReference type="NCBIfam" id="TIGR00154">
    <property type="entry name" value="ispE"/>
    <property type="match status" value="1"/>
</dbReference>
<comment type="similarity">
    <text evidence="6">Belongs to the GHMP kinase family. IspE subfamily.</text>
</comment>
<dbReference type="InterPro" id="IPR014721">
    <property type="entry name" value="Ribsml_uS5_D2-typ_fold_subgr"/>
</dbReference>
<evidence type="ECO:0000256" key="5">
    <source>
        <dbReference type="ARBA" id="ARBA00022840"/>
    </source>
</evidence>
<evidence type="ECO:0000256" key="2">
    <source>
        <dbReference type="ARBA" id="ARBA00022679"/>
    </source>
</evidence>
<dbReference type="Gene3D" id="3.30.70.890">
    <property type="entry name" value="GHMP kinase, C-terminal domain"/>
    <property type="match status" value="1"/>
</dbReference>
<keyword evidence="5 6" id="KW-0067">ATP-binding</keyword>
<dbReference type="Gene3D" id="3.30.230.10">
    <property type="match status" value="1"/>
</dbReference>
<dbReference type="InterPro" id="IPR036554">
    <property type="entry name" value="GHMP_kinase_C_sf"/>
</dbReference>
<dbReference type="GO" id="GO:0005524">
    <property type="term" value="F:ATP binding"/>
    <property type="evidence" value="ECO:0007669"/>
    <property type="project" value="UniProtKB-UniRule"/>
</dbReference>
<comment type="catalytic activity">
    <reaction evidence="6">
        <text>4-CDP-2-C-methyl-D-erythritol + ATP = 4-CDP-2-C-methyl-D-erythritol 2-phosphate + ADP + H(+)</text>
        <dbReference type="Rhea" id="RHEA:18437"/>
        <dbReference type="ChEBI" id="CHEBI:15378"/>
        <dbReference type="ChEBI" id="CHEBI:30616"/>
        <dbReference type="ChEBI" id="CHEBI:57823"/>
        <dbReference type="ChEBI" id="CHEBI:57919"/>
        <dbReference type="ChEBI" id="CHEBI:456216"/>
        <dbReference type="EC" id="2.7.1.148"/>
    </reaction>
</comment>
<feature type="binding site" evidence="6">
    <location>
        <begin position="96"/>
        <end position="106"/>
    </location>
    <ligand>
        <name>ATP</name>
        <dbReference type="ChEBI" id="CHEBI:30616"/>
    </ligand>
</feature>
<dbReference type="EC" id="2.7.1.148" evidence="6"/>
<dbReference type="GO" id="GO:0019288">
    <property type="term" value="P:isopentenyl diphosphate biosynthetic process, methylerythritol 4-phosphate pathway"/>
    <property type="evidence" value="ECO:0007669"/>
    <property type="project" value="UniProtKB-UniRule"/>
</dbReference>
<keyword evidence="6" id="KW-0414">Isoprene biosynthesis</keyword>
<comment type="caution">
    <text evidence="8">The sequence shown here is derived from an EMBL/GenBank/DDBJ whole genome shotgun (WGS) entry which is preliminary data.</text>
</comment>
<accession>A0A9E2NXN5</accession>
<organism evidence="8 9">
    <name type="scientific">Candidatus Fusobacterium pullicola</name>
    <dbReference type="NCBI Taxonomy" id="2838601"/>
    <lineage>
        <taxon>Bacteria</taxon>
        <taxon>Fusobacteriati</taxon>
        <taxon>Fusobacteriota</taxon>
        <taxon>Fusobacteriia</taxon>
        <taxon>Fusobacteriales</taxon>
        <taxon>Fusobacteriaceae</taxon>
        <taxon>Fusobacterium</taxon>
    </lineage>
</organism>
<keyword evidence="3 6" id="KW-0547">Nucleotide-binding</keyword>
<gene>
    <name evidence="6 8" type="primary">ispE</name>
    <name evidence="8" type="ORF">IAA47_08335</name>
</gene>
<reference evidence="8" key="1">
    <citation type="journal article" date="2021" name="PeerJ">
        <title>Extensive microbial diversity within the chicken gut microbiome revealed by metagenomics and culture.</title>
        <authorList>
            <person name="Gilroy R."/>
            <person name="Ravi A."/>
            <person name="Getino M."/>
            <person name="Pursley I."/>
            <person name="Horton D.L."/>
            <person name="Alikhan N.F."/>
            <person name="Baker D."/>
            <person name="Gharbi K."/>
            <person name="Hall N."/>
            <person name="Watson M."/>
            <person name="Adriaenssens E.M."/>
            <person name="Foster-Nyarko E."/>
            <person name="Jarju S."/>
            <person name="Secka A."/>
            <person name="Antonio M."/>
            <person name="Oren A."/>
            <person name="Chaudhuri R.R."/>
            <person name="La Ragione R."/>
            <person name="Hildebrand F."/>
            <person name="Pallen M.J."/>
        </authorList>
    </citation>
    <scope>NUCLEOTIDE SEQUENCE</scope>
    <source>
        <strain evidence="8">A6-441</strain>
    </source>
</reference>
<dbReference type="AlphaFoldDB" id="A0A9E2NXN5"/>
<dbReference type="GO" id="GO:0050515">
    <property type="term" value="F:4-(cytidine 5'-diphospho)-2-C-methyl-D-erythritol kinase activity"/>
    <property type="evidence" value="ECO:0007669"/>
    <property type="project" value="UniProtKB-UniRule"/>
</dbReference>
<dbReference type="InterPro" id="IPR020568">
    <property type="entry name" value="Ribosomal_Su5_D2-typ_SF"/>
</dbReference>
<evidence type="ECO:0000259" key="7">
    <source>
        <dbReference type="Pfam" id="PF00288"/>
    </source>
</evidence>
<dbReference type="InterPro" id="IPR006204">
    <property type="entry name" value="GHMP_kinase_N_dom"/>
</dbReference>
<dbReference type="Pfam" id="PF00288">
    <property type="entry name" value="GHMP_kinases_N"/>
    <property type="match status" value="1"/>
</dbReference>
<dbReference type="HAMAP" id="MF_00061">
    <property type="entry name" value="IspE"/>
    <property type="match status" value="1"/>
</dbReference>
<reference evidence="8" key="2">
    <citation type="submission" date="2021-04" db="EMBL/GenBank/DDBJ databases">
        <authorList>
            <person name="Gilroy R."/>
        </authorList>
    </citation>
    <scope>NUCLEOTIDE SEQUENCE</scope>
    <source>
        <strain evidence="8">A6-441</strain>
    </source>
</reference>
<dbReference type="InterPro" id="IPR004424">
    <property type="entry name" value="IspE"/>
</dbReference>
<dbReference type="PANTHER" id="PTHR43527:SF2">
    <property type="entry name" value="4-DIPHOSPHOCYTIDYL-2-C-METHYL-D-ERYTHRITOL KINASE, CHLOROPLASTIC"/>
    <property type="match status" value="1"/>
</dbReference>
<evidence type="ECO:0000256" key="4">
    <source>
        <dbReference type="ARBA" id="ARBA00022777"/>
    </source>
</evidence>
<keyword evidence="4 6" id="KW-0418">Kinase</keyword>
<dbReference type="PIRSF" id="PIRSF010376">
    <property type="entry name" value="IspE"/>
    <property type="match status" value="1"/>
</dbReference>
<protein>
    <recommendedName>
        <fullName evidence="1 6">4-diphosphocytidyl-2-C-methyl-D-erythritol kinase</fullName>
        <shortName evidence="6">CMK</shortName>
        <ecNumber evidence="6">2.7.1.148</ecNumber>
    </recommendedName>
    <alternativeName>
        <fullName evidence="6">4-(cytidine-5'-diphospho)-2-C-methyl-D-erythritol kinase</fullName>
    </alternativeName>
</protein>
<keyword evidence="2 6" id="KW-0808">Transferase</keyword>
<dbReference type="SUPFAM" id="SSF54211">
    <property type="entry name" value="Ribosomal protein S5 domain 2-like"/>
    <property type="match status" value="1"/>
</dbReference>
<comment type="pathway">
    <text evidence="6">Isoprenoid biosynthesis; isopentenyl diphosphate biosynthesis via DXP pathway; isopentenyl diphosphate from 1-deoxy-D-xylulose 5-phosphate: step 3/6.</text>
</comment>
<feature type="active site" evidence="6">
    <location>
        <position position="10"/>
    </location>
</feature>
<dbReference type="PANTHER" id="PTHR43527">
    <property type="entry name" value="4-DIPHOSPHOCYTIDYL-2-C-METHYL-D-ERYTHRITOL KINASE, CHLOROPLASTIC"/>
    <property type="match status" value="1"/>
</dbReference>
<evidence type="ECO:0000313" key="9">
    <source>
        <dbReference type="Proteomes" id="UP000724657"/>
    </source>
</evidence>
<evidence type="ECO:0000256" key="6">
    <source>
        <dbReference type="HAMAP-Rule" id="MF_00061"/>
    </source>
</evidence>
<dbReference type="Proteomes" id="UP000724657">
    <property type="component" value="Unassembled WGS sequence"/>
</dbReference>
<dbReference type="SUPFAM" id="SSF55060">
    <property type="entry name" value="GHMP Kinase, C-terminal domain"/>
    <property type="match status" value="1"/>
</dbReference>
<proteinExistence type="inferred from homology"/>
<dbReference type="EMBL" id="JAHLFN010000074">
    <property type="protein sequence ID" value="MBU3842968.1"/>
    <property type="molecule type" value="Genomic_DNA"/>
</dbReference>
<evidence type="ECO:0000256" key="3">
    <source>
        <dbReference type="ARBA" id="ARBA00022741"/>
    </source>
</evidence>